<dbReference type="CDD" id="cd06173">
    <property type="entry name" value="MFS_MefA_like"/>
    <property type="match status" value="1"/>
</dbReference>
<dbReference type="Proteomes" id="UP000676967">
    <property type="component" value="Chromosome"/>
</dbReference>
<evidence type="ECO:0000256" key="5">
    <source>
        <dbReference type="ARBA" id="ARBA00023136"/>
    </source>
</evidence>
<organism evidence="7 8">
    <name type="scientific">Actinoplanes ianthinogenes</name>
    <dbReference type="NCBI Taxonomy" id="122358"/>
    <lineage>
        <taxon>Bacteria</taxon>
        <taxon>Bacillati</taxon>
        <taxon>Actinomycetota</taxon>
        <taxon>Actinomycetes</taxon>
        <taxon>Micromonosporales</taxon>
        <taxon>Micromonosporaceae</taxon>
        <taxon>Actinoplanes</taxon>
    </lineage>
</organism>
<proteinExistence type="predicted"/>
<evidence type="ECO:0000256" key="2">
    <source>
        <dbReference type="ARBA" id="ARBA00022475"/>
    </source>
</evidence>
<evidence type="ECO:0000256" key="4">
    <source>
        <dbReference type="ARBA" id="ARBA00022989"/>
    </source>
</evidence>
<keyword evidence="4 6" id="KW-1133">Transmembrane helix</keyword>
<dbReference type="EMBL" id="AP023356">
    <property type="protein sequence ID" value="BCJ40041.1"/>
    <property type="molecule type" value="Genomic_DNA"/>
</dbReference>
<dbReference type="InterPro" id="IPR036259">
    <property type="entry name" value="MFS_trans_sf"/>
</dbReference>
<feature type="transmembrane region" description="Helical" evidence="6">
    <location>
        <begin position="12"/>
        <end position="35"/>
    </location>
</feature>
<keyword evidence="5 6" id="KW-0472">Membrane</keyword>
<comment type="subcellular location">
    <subcellularLocation>
        <location evidence="1">Cell membrane</location>
        <topology evidence="1">Multi-pass membrane protein</topology>
    </subcellularLocation>
</comment>
<feature type="transmembrane region" description="Helical" evidence="6">
    <location>
        <begin position="84"/>
        <end position="111"/>
    </location>
</feature>
<evidence type="ECO:0000313" key="7">
    <source>
        <dbReference type="EMBL" id="BCJ40041.1"/>
    </source>
</evidence>
<dbReference type="SUPFAM" id="SSF103473">
    <property type="entry name" value="MFS general substrate transporter"/>
    <property type="match status" value="1"/>
</dbReference>
<dbReference type="PANTHER" id="PTHR23513:SF11">
    <property type="entry name" value="STAPHYLOFERRIN A TRANSPORTER"/>
    <property type="match status" value="1"/>
</dbReference>
<keyword evidence="3 6" id="KW-0812">Transmembrane</keyword>
<dbReference type="Gene3D" id="1.20.1250.20">
    <property type="entry name" value="MFS general substrate transporter like domains"/>
    <property type="match status" value="1"/>
</dbReference>
<sequence>MLAADAVRVVAFAGLAAMIVAGRASLPLIIVVAVVETAAGTLFGTTEHAVLRGIVPAEQLPDAVARNEARGYGVSLVGPPLGGLLFGIAHTLPFVANVFSYLGSMIGVALIRRPMRPAREATPEKYGAALAEGVRFVAGEPFLRAVLFIAAPLNFAINGVIFTIVVSLQRHGTAPAVIGLTETVIGVGGLIGAFAAPMMQRRWRPATLTRLICLVATALLLLSAVLMTGVAAAVPIAVTLFLAPACNAALFGRLAATTPDRLQGRVLSVIFLAAGSASAAAPLLAGLLTTVWSGTATMLIFAAAVAVSAVVATVSHGLRQPAPELTTTRQAP</sequence>
<evidence type="ECO:0000256" key="1">
    <source>
        <dbReference type="ARBA" id="ARBA00004651"/>
    </source>
</evidence>
<accession>A0ABM7LL83</accession>
<feature type="transmembrane region" description="Helical" evidence="6">
    <location>
        <begin position="208"/>
        <end position="226"/>
    </location>
</feature>
<feature type="transmembrane region" description="Helical" evidence="6">
    <location>
        <begin position="232"/>
        <end position="254"/>
    </location>
</feature>
<dbReference type="PANTHER" id="PTHR23513">
    <property type="entry name" value="INTEGRAL MEMBRANE EFFLUX PROTEIN-RELATED"/>
    <property type="match status" value="1"/>
</dbReference>
<feature type="transmembrane region" description="Helical" evidence="6">
    <location>
        <begin position="291"/>
        <end position="314"/>
    </location>
</feature>
<gene>
    <name evidence="7" type="ORF">Aiant_06980</name>
</gene>
<feature type="transmembrane region" description="Helical" evidence="6">
    <location>
        <begin position="145"/>
        <end position="168"/>
    </location>
</feature>
<reference evidence="7 8" key="1">
    <citation type="submission" date="2020-08" db="EMBL/GenBank/DDBJ databases">
        <title>Whole genome shotgun sequence of Actinoplanes ianthinogenes NBRC 13996.</title>
        <authorList>
            <person name="Komaki H."/>
            <person name="Tamura T."/>
        </authorList>
    </citation>
    <scope>NUCLEOTIDE SEQUENCE [LARGE SCALE GENOMIC DNA]</scope>
    <source>
        <strain evidence="7 8">NBRC 13996</strain>
    </source>
</reference>
<evidence type="ECO:0000256" key="3">
    <source>
        <dbReference type="ARBA" id="ARBA00022692"/>
    </source>
</evidence>
<dbReference type="InterPro" id="IPR011701">
    <property type="entry name" value="MFS"/>
</dbReference>
<dbReference type="Pfam" id="PF07690">
    <property type="entry name" value="MFS_1"/>
    <property type="match status" value="1"/>
</dbReference>
<name>A0ABM7LL83_9ACTN</name>
<keyword evidence="8" id="KW-1185">Reference proteome</keyword>
<feature type="transmembrane region" description="Helical" evidence="6">
    <location>
        <begin position="266"/>
        <end position="285"/>
    </location>
</feature>
<evidence type="ECO:0000256" key="6">
    <source>
        <dbReference type="SAM" id="Phobius"/>
    </source>
</evidence>
<feature type="transmembrane region" description="Helical" evidence="6">
    <location>
        <begin position="174"/>
        <end position="196"/>
    </location>
</feature>
<keyword evidence="2" id="KW-1003">Cell membrane</keyword>
<evidence type="ECO:0000313" key="8">
    <source>
        <dbReference type="Proteomes" id="UP000676967"/>
    </source>
</evidence>
<protein>
    <submittedName>
        <fullName evidence="7">Drug antiporter protein</fullName>
    </submittedName>
</protein>